<dbReference type="STRING" id="886293.Sinac_6290"/>
<dbReference type="InterPro" id="IPR000847">
    <property type="entry name" value="LysR_HTH_N"/>
</dbReference>
<dbReference type="AlphaFoldDB" id="L0DMB2"/>
<dbReference type="Pfam" id="PF03466">
    <property type="entry name" value="LysR_substrate"/>
    <property type="match status" value="1"/>
</dbReference>
<evidence type="ECO:0000256" key="2">
    <source>
        <dbReference type="ARBA" id="ARBA00023015"/>
    </source>
</evidence>
<evidence type="ECO:0000259" key="5">
    <source>
        <dbReference type="PROSITE" id="PS50931"/>
    </source>
</evidence>
<dbReference type="KEGG" id="saci:Sinac_6290"/>
<reference evidence="6 7" key="1">
    <citation type="submission" date="2012-02" db="EMBL/GenBank/DDBJ databases">
        <title>Complete sequence of chromosome of Singulisphaera acidiphila DSM 18658.</title>
        <authorList>
            <consortium name="US DOE Joint Genome Institute (JGI-PGF)"/>
            <person name="Lucas S."/>
            <person name="Copeland A."/>
            <person name="Lapidus A."/>
            <person name="Glavina del Rio T."/>
            <person name="Dalin E."/>
            <person name="Tice H."/>
            <person name="Bruce D."/>
            <person name="Goodwin L."/>
            <person name="Pitluck S."/>
            <person name="Peters L."/>
            <person name="Ovchinnikova G."/>
            <person name="Chertkov O."/>
            <person name="Kyrpides N."/>
            <person name="Mavromatis K."/>
            <person name="Ivanova N."/>
            <person name="Brettin T."/>
            <person name="Detter J.C."/>
            <person name="Han C."/>
            <person name="Larimer F."/>
            <person name="Land M."/>
            <person name="Hauser L."/>
            <person name="Markowitz V."/>
            <person name="Cheng J.-F."/>
            <person name="Hugenholtz P."/>
            <person name="Woyke T."/>
            <person name="Wu D."/>
            <person name="Tindall B."/>
            <person name="Pomrenke H."/>
            <person name="Brambilla E."/>
            <person name="Klenk H.-P."/>
            <person name="Eisen J.A."/>
        </authorList>
    </citation>
    <scope>NUCLEOTIDE SEQUENCE [LARGE SCALE GENOMIC DNA]</scope>
    <source>
        <strain evidence="7">ATCC BAA-1392 / DSM 18658 / VKM B-2454 / MOB10</strain>
    </source>
</reference>
<dbReference type="FunFam" id="1.10.10.10:FF:000001">
    <property type="entry name" value="LysR family transcriptional regulator"/>
    <property type="match status" value="1"/>
</dbReference>
<gene>
    <name evidence="6" type="ordered locus">Sinac_6290</name>
</gene>
<evidence type="ECO:0000313" key="7">
    <source>
        <dbReference type="Proteomes" id="UP000010798"/>
    </source>
</evidence>
<sequence>MELRHLRYFLAVADAAHFRHAAESLHVSQPTLSLQVQQLEKELGVPLFDRIGRGVRLTAAGELFRNHARRVLRELEEAQAGLDELDGLKRGRLAVGVVQTVNAYLIPVVVAEFSAAYPGVTLLVEELSASGVEIGVSEGRLDLGVSFVPPADTGLDAELLFEEELVLVIPRRHPWSRRQTVRVSELGNEPLMVMPRGFYTRQMVDEAFRVAGISAKVVVEMNSVAAIVATVQRGGHATILPLLAIPDKVTHVRTVRLEGPTPSREVGLLMRKGGFPLRARDAFACVMRSAAQRRKCS</sequence>
<accession>L0DMB2</accession>
<protein>
    <submittedName>
        <fullName evidence="6">Transcriptional regulator</fullName>
    </submittedName>
</protein>
<keyword evidence="2" id="KW-0805">Transcription regulation</keyword>
<evidence type="ECO:0000256" key="1">
    <source>
        <dbReference type="ARBA" id="ARBA00009437"/>
    </source>
</evidence>
<dbReference type="InterPro" id="IPR005119">
    <property type="entry name" value="LysR_subst-bd"/>
</dbReference>
<feature type="domain" description="HTH lysR-type" evidence="5">
    <location>
        <begin position="1"/>
        <end position="58"/>
    </location>
</feature>
<dbReference type="GO" id="GO:0003677">
    <property type="term" value="F:DNA binding"/>
    <property type="evidence" value="ECO:0007669"/>
    <property type="project" value="UniProtKB-KW"/>
</dbReference>
<dbReference type="Gene3D" id="1.10.10.10">
    <property type="entry name" value="Winged helix-like DNA-binding domain superfamily/Winged helix DNA-binding domain"/>
    <property type="match status" value="1"/>
</dbReference>
<dbReference type="SUPFAM" id="SSF53850">
    <property type="entry name" value="Periplasmic binding protein-like II"/>
    <property type="match status" value="1"/>
</dbReference>
<keyword evidence="4" id="KW-0804">Transcription</keyword>
<dbReference type="RefSeq" id="WP_015249463.1">
    <property type="nucleotide sequence ID" value="NC_019892.1"/>
</dbReference>
<evidence type="ECO:0000256" key="4">
    <source>
        <dbReference type="ARBA" id="ARBA00023163"/>
    </source>
</evidence>
<dbReference type="GO" id="GO:0005829">
    <property type="term" value="C:cytosol"/>
    <property type="evidence" value="ECO:0007669"/>
    <property type="project" value="TreeGrafter"/>
</dbReference>
<dbReference type="Gene3D" id="3.40.190.290">
    <property type="match status" value="1"/>
</dbReference>
<dbReference type="SUPFAM" id="SSF46785">
    <property type="entry name" value="Winged helix' DNA-binding domain"/>
    <property type="match status" value="1"/>
</dbReference>
<dbReference type="HOGENOM" id="CLU_039613_6_0_0"/>
<dbReference type="GO" id="GO:0003700">
    <property type="term" value="F:DNA-binding transcription factor activity"/>
    <property type="evidence" value="ECO:0007669"/>
    <property type="project" value="InterPro"/>
</dbReference>
<dbReference type="InterPro" id="IPR036388">
    <property type="entry name" value="WH-like_DNA-bd_sf"/>
</dbReference>
<keyword evidence="7" id="KW-1185">Reference proteome</keyword>
<name>L0DMB2_SINAD</name>
<dbReference type="PRINTS" id="PR00039">
    <property type="entry name" value="HTHLYSR"/>
</dbReference>
<dbReference type="Pfam" id="PF00126">
    <property type="entry name" value="HTH_1"/>
    <property type="match status" value="1"/>
</dbReference>
<comment type="similarity">
    <text evidence="1">Belongs to the LysR transcriptional regulatory family.</text>
</comment>
<dbReference type="eggNOG" id="COG0583">
    <property type="taxonomic scope" value="Bacteria"/>
</dbReference>
<dbReference type="PANTHER" id="PTHR30419">
    <property type="entry name" value="HTH-TYPE TRANSCRIPTIONAL REGULATOR YBHD"/>
    <property type="match status" value="1"/>
</dbReference>
<evidence type="ECO:0000256" key="3">
    <source>
        <dbReference type="ARBA" id="ARBA00023125"/>
    </source>
</evidence>
<dbReference type="InterPro" id="IPR036390">
    <property type="entry name" value="WH_DNA-bd_sf"/>
</dbReference>
<dbReference type="Proteomes" id="UP000010798">
    <property type="component" value="Chromosome"/>
</dbReference>
<proteinExistence type="inferred from homology"/>
<dbReference type="EMBL" id="CP003364">
    <property type="protein sequence ID" value="AGA30377.1"/>
    <property type="molecule type" value="Genomic_DNA"/>
</dbReference>
<organism evidence="6 7">
    <name type="scientific">Singulisphaera acidiphila (strain ATCC BAA-1392 / DSM 18658 / VKM B-2454 / MOB10)</name>
    <dbReference type="NCBI Taxonomy" id="886293"/>
    <lineage>
        <taxon>Bacteria</taxon>
        <taxon>Pseudomonadati</taxon>
        <taxon>Planctomycetota</taxon>
        <taxon>Planctomycetia</taxon>
        <taxon>Isosphaerales</taxon>
        <taxon>Isosphaeraceae</taxon>
        <taxon>Singulisphaera</taxon>
    </lineage>
</organism>
<dbReference type="InterPro" id="IPR050950">
    <property type="entry name" value="HTH-type_LysR_regulators"/>
</dbReference>
<keyword evidence="3" id="KW-0238">DNA-binding</keyword>
<dbReference type="OrthoDB" id="9785745at2"/>
<dbReference type="NCBIfam" id="NF008416">
    <property type="entry name" value="PRK11242.1"/>
    <property type="match status" value="1"/>
</dbReference>
<evidence type="ECO:0000313" key="6">
    <source>
        <dbReference type="EMBL" id="AGA30377.1"/>
    </source>
</evidence>
<dbReference type="PROSITE" id="PS50931">
    <property type="entry name" value="HTH_LYSR"/>
    <property type="match status" value="1"/>
</dbReference>